<dbReference type="SUPFAM" id="SSF51182">
    <property type="entry name" value="RmlC-like cupins"/>
    <property type="match status" value="1"/>
</dbReference>
<evidence type="ECO:0000259" key="1">
    <source>
        <dbReference type="Pfam" id="PF06172"/>
    </source>
</evidence>
<dbReference type="RefSeq" id="WP_269309690.1">
    <property type="nucleotide sequence ID" value="NZ_CP098242.1"/>
</dbReference>
<dbReference type="PANTHER" id="PTHR33387">
    <property type="entry name" value="RMLC-LIKE JELLY ROLL FOLD PROTEIN"/>
    <property type="match status" value="1"/>
</dbReference>
<accession>A0A9E9LZV1</accession>
<feature type="domain" description="DUF985" evidence="1">
    <location>
        <begin position="11"/>
        <end position="150"/>
    </location>
</feature>
<keyword evidence="3" id="KW-1185">Reference proteome</keyword>
<gene>
    <name evidence="2" type="ORF">NB640_03080</name>
</gene>
<dbReference type="EMBL" id="CP098242">
    <property type="protein sequence ID" value="WAW10660.1"/>
    <property type="molecule type" value="Genomic_DNA"/>
</dbReference>
<dbReference type="KEGG" id="ovb:NB640_03080"/>
<reference evidence="2" key="1">
    <citation type="journal article" date="2022" name="Front. Microbiol.">
        <title>New perspectives on an old grouping: The genomic and phenotypic variability of Oxalobacter formigenes and the implications for calcium oxalate stone prevention.</title>
        <authorList>
            <person name="Chmiel J.A."/>
            <person name="Carr C."/>
            <person name="Stuivenberg G.A."/>
            <person name="Venema R."/>
            <person name="Chanyi R.M."/>
            <person name="Al K.F."/>
            <person name="Giguere D."/>
            <person name="Say H."/>
            <person name="Akouris P.P."/>
            <person name="Dominguez Romero S.A."/>
            <person name="Kwong A."/>
            <person name="Tai V."/>
            <person name="Koval S.F."/>
            <person name="Razvi H."/>
            <person name="Bjazevic J."/>
            <person name="Burton J.P."/>
        </authorList>
    </citation>
    <scope>NUCLEOTIDE SEQUENCE</scope>
    <source>
        <strain evidence="2">WoOx3</strain>
    </source>
</reference>
<dbReference type="Gene3D" id="2.60.120.10">
    <property type="entry name" value="Jelly Rolls"/>
    <property type="match status" value="1"/>
</dbReference>
<organism evidence="2 3">
    <name type="scientific">Oxalobacter vibrioformis</name>
    <dbReference type="NCBI Taxonomy" id="933080"/>
    <lineage>
        <taxon>Bacteria</taxon>
        <taxon>Pseudomonadati</taxon>
        <taxon>Pseudomonadota</taxon>
        <taxon>Betaproteobacteria</taxon>
        <taxon>Burkholderiales</taxon>
        <taxon>Oxalobacteraceae</taxon>
        <taxon>Oxalobacter</taxon>
    </lineage>
</organism>
<dbReference type="InterPro" id="IPR014710">
    <property type="entry name" value="RmlC-like_jellyroll"/>
</dbReference>
<name>A0A9E9LZV1_9BURK</name>
<evidence type="ECO:0000313" key="2">
    <source>
        <dbReference type="EMBL" id="WAW10660.1"/>
    </source>
</evidence>
<evidence type="ECO:0000313" key="3">
    <source>
        <dbReference type="Proteomes" id="UP001156215"/>
    </source>
</evidence>
<dbReference type="Pfam" id="PF06172">
    <property type="entry name" value="Cupin_5"/>
    <property type="match status" value="1"/>
</dbReference>
<dbReference type="PANTHER" id="PTHR33387:SF3">
    <property type="entry name" value="DUF985 DOMAIN-CONTAINING PROTEIN"/>
    <property type="match status" value="1"/>
</dbReference>
<dbReference type="Proteomes" id="UP001156215">
    <property type="component" value="Chromosome"/>
</dbReference>
<dbReference type="AlphaFoldDB" id="A0A9E9LZV1"/>
<dbReference type="CDD" id="cd06121">
    <property type="entry name" value="cupin_YML079wp"/>
    <property type="match status" value="1"/>
</dbReference>
<dbReference type="InterPro" id="IPR039935">
    <property type="entry name" value="YML079W-like"/>
</dbReference>
<dbReference type="InterPro" id="IPR009327">
    <property type="entry name" value="Cupin_DUF985"/>
</dbReference>
<dbReference type="InterPro" id="IPR011051">
    <property type="entry name" value="RmlC_Cupin_sf"/>
</dbReference>
<protein>
    <submittedName>
        <fullName evidence="2">Cupin domain-containing protein</fullName>
    </submittedName>
</protein>
<proteinExistence type="predicted"/>
<sequence length="180" mass="20576">MIWHHQEKKAEEIISHYRLTPHPEGGFYRETYRSSEVIPVHCLPEGFMAARNVCTAILYLLEKNDFSALHRIRQDEMWHFYLGGALHLVMISPEGRFTEVLLGQDITAGEYVQYVVPAGYWFGARPVEGCAFSFVGCTVAPGFDFDDFELGKRAELLDSFPRHKNLIVAYTRQEEGTSSV</sequence>